<dbReference type="AlphaFoldDB" id="A0AAW9HNP7"/>
<dbReference type="NCBIfam" id="NF033903">
    <property type="entry name" value="VaFE_rpt"/>
    <property type="match status" value="1"/>
</dbReference>
<evidence type="ECO:0000256" key="2">
    <source>
        <dbReference type="SAM" id="Phobius"/>
    </source>
</evidence>
<protein>
    <submittedName>
        <fullName evidence="4">VaFE repeat-containing surface-anchored protein</fullName>
    </submittedName>
</protein>
<keyword evidence="2" id="KW-0812">Transmembrane</keyword>
<sequence length="765" mass="83078">MAHTPIFHKRYNKRRTPPGLSPLAILFTLMLAILYTQPSHALSIPTNRHDESALFFPGSGVTVTTPQGGTPVRLAALAPPKGAGVNSSLPAWCVELDNDAPGGGAVVQVSSLKETVNVSGDAGLQLTTAQLATALDAHQLERNSVTLAALAYLVHVNMEQGHEATTLIPWLIKHVKQNRADIDARARELAQEARSSTAHSYETIQPTGNKQYEGTVENIGLKNASGQWIVGRKITAKIEGPAIFLETGTTEWAGVSQPNAVMLHWRATGNGDVKIIQGYEKSAEELLYLVHPDGKIQNTIQYPHQPHSYFTNVESPGWRVQYDFQPSGVSHVQKITETGSFTDSFEAYADPNYGNGIWAKFYGTDTYIPVTYRATAYYVGELPPAKASSVPKEAEVIGTVTHVAHGPGKLSADFTTKKPGFVTVVWSVEKNMLKEGENRDRVAGKWADYFGIPEETTSFKHRADVDSSLSIRETKSGTYLVDDIWIHGLPSDHGKFTGDGRFAADEQHITQSLLFFPEGLTVSEENRAKATVVGSVKVPATNGFHPSIGDSTFKIAYNKDGSPVLGTYVFVTSFKGDDRVEPFESKVTDVKEQYTVKASPPELKTTATNTSTGEKTMLPEPKQSITDRVCDTKKSLKPGKTYTISTQLMLDDGKPLMNNGKPVTVTTQFTPKSADECANIVIPFDATGLENRKIVVFENVADEHGIISFHHDLTDTDQTVSVTPSPTPPPNLVKTGVGISASVIAMFSLIGSGIGMLRLRRQDSA</sequence>
<keyword evidence="2" id="KW-0472">Membrane</keyword>
<evidence type="ECO:0000256" key="1">
    <source>
        <dbReference type="SAM" id="MobiDB-lite"/>
    </source>
</evidence>
<feature type="transmembrane region" description="Helical" evidence="2">
    <location>
        <begin position="737"/>
        <end position="759"/>
    </location>
</feature>
<evidence type="ECO:0000313" key="4">
    <source>
        <dbReference type="EMBL" id="MDY5155540.1"/>
    </source>
</evidence>
<organism evidence="4 5">
    <name type="scientific">Actinotignum urinale</name>
    <dbReference type="NCBI Taxonomy" id="190146"/>
    <lineage>
        <taxon>Bacteria</taxon>
        <taxon>Bacillati</taxon>
        <taxon>Actinomycetota</taxon>
        <taxon>Actinomycetes</taxon>
        <taxon>Actinomycetales</taxon>
        <taxon>Actinomycetaceae</taxon>
        <taxon>Actinotignum</taxon>
    </lineage>
</organism>
<keyword evidence="2" id="KW-1133">Transmembrane helix</keyword>
<reference evidence="4" key="1">
    <citation type="submission" date="2023-10" db="EMBL/GenBank/DDBJ databases">
        <title>Whole Genome based description of the genera Actinobaculum and Actinotignum reveals a complex phylogenetic relationship within the species included in the genus Actinotignum.</title>
        <authorList>
            <person name="Jensen C.S."/>
            <person name="Dargis R."/>
            <person name="Kemp M."/>
            <person name="Christensen J.J."/>
        </authorList>
    </citation>
    <scope>NUCLEOTIDE SEQUENCE</scope>
    <source>
        <strain evidence="4">SLA_B511</strain>
    </source>
</reference>
<proteinExistence type="predicted"/>
<dbReference type="RefSeq" id="WP_320756706.1">
    <property type="nucleotide sequence ID" value="NZ_JAWNGC010000010.1"/>
</dbReference>
<dbReference type="Proteomes" id="UP001281731">
    <property type="component" value="Unassembled WGS sequence"/>
</dbReference>
<feature type="compositionally biased region" description="Polar residues" evidence="1">
    <location>
        <begin position="605"/>
        <end position="614"/>
    </location>
</feature>
<feature type="domain" description="T-Q ester bond containing" evidence="3">
    <location>
        <begin position="601"/>
        <end position="722"/>
    </location>
</feature>
<accession>A0AAW9HNP7</accession>
<evidence type="ECO:0000259" key="3">
    <source>
        <dbReference type="Pfam" id="PF18202"/>
    </source>
</evidence>
<dbReference type="Gene3D" id="2.60.40.3930">
    <property type="match status" value="1"/>
</dbReference>
<comment type="caution">
    <text evidence="4">The sequence shown here is derived from an EMBL/GenBank/DDBJ whole genome shotgun (WGS) entry which is preliminary data.</text>
</comment>
<gene>
    <name evidence="4" type="ORF">R6G80_07390</name>
</gene>
<dbReference type="Pfam" id="PF18202">
    <property type="entry name" value="TQ"/>
    <property type="match status" value="1"/>
</dbReference>
<feature type="region of interest" description="Disordered" evidence="1">
    <location>
        <begin position="599"/>
        <end position="618"/>
    </location>
</feature>
<dbReference type="InterPro" id="IPR041100">
    <property type="entry name" value="TQ"/>
</dbReference>
<name>A0AAW9HNP7_9ACTO</name>
<dbReference type="EMBL" id="JAWNGC010000010">
    <property type="protein sequence ID" value="MDY5155540.1"/>
    <property type="molecule type" value="Genomic_DNA"/>
</dbReference>
<evidence type="ECO:0000313" key="5">
    <source>
        <dbReference type="Proteomes" id="UP001281731"/>
    </source>
</evidence>